<reference evidence="1 2" key="1">
    <citation type="journal article" date="2003" name="Proc. Natl. Acad. Sci. U.S.A.">
        <title>Complete genome sequence of the marine planctomycete Pirellula sp. strain 1.</title>
        <authorList>
            <person name="Gloeckner F.O."/>
            <person name="Kube M."/>
            <person name="Bauer M."/>
            <person name="Teeling H."/>
            <person name="Lombardot T."/>
            <person name="Ludwig W."/>
            <person name="Gade D."/>
            <person name="Beck A."/>
            <person name="Borzym K."/>
            <person name="Heitmann K."/>
            <person name="Rabus R."/>
            <person name="Schlesner H."/>
            <person name="Amann R."/>
            <person name="Reinhardt R."/>
        </authorList>
    </citation>
    <scope>NUCLEOTIDE SEQUENCE [LARGE SCALE GENOMIC DNA]</scope>
    <source>
        <strain evidence="2">DSM 10527 / NCIMB 13988 / SH1</strain>
    </source>
</reference>
<dbReference type="Proteomes" id="UP000001025">
    <property type="component" value="Chromosome"/>
</dbReference>
<evidence type="ECO:0000313" key="1">
    <source>
        <dbReference type="EMBL" id="CAD79127.1"/>
    </source>
</evidence>
<dbReference type="EnsemblBacteria" id="CAD79127">
    <property type="protein sequence ID" value="CAD79127"/>
    <property type="gene ID" value="RB11446"/>
</dbReference>
<dbReference type="InParanoid" id="Q7UEB5"/>
<dbReference type="AlphaFoldDB" id="Q7UEB5"/>
<sequence>MPLGRTRPTASFPWLPTCYACRRGVLSPVDLRWFLIALCESGSWSPSMITSPTHSTTQPSTQPTLSSFNLRTRPIFANSCGMYDVVRTDPPAMLRLIAHCTYFTFLDIVVLLG</sequence>
<dbReference type="EMBL" id="BX294153">
    <property type="protein sequence ID" value="CAD79127.1"/>
    <property type="molecule type" value="Genomic_DNA"/>
</dbReference>
<accession>Q7UEB5</accession>
<gene>
    <name evidence="1" type="ordered locus">RB11446</name>
</gene>
<dbReference type="KEGG" id="rba:RB11446"/>
<protein>
    <submittedName>
        <fullName evidence="1">Uncharacterized protein</fullName>
    </submittedName>
</protein>
<evidence type="ECO:0000313" key="2">
    <source>
        <dbReference type="Proteomes" id="UP000001025"/>
    </source>
</evidence>
<proteinExistence type="predicted"/>
<name>Q7UEB5_RHOBA</name>
<keyword evidence="2" id="KW-1185">Reference proteome</keyword>
<organism evidence="1 2">
    <name type="scientific">Rhodopirellula baltica (strain DSM 10527 / NCIMB 13988 / SH1)</name>
    <dbReference type="NCBI Taxonomy" id="243090"/>
    <lineage>
        <taxon>Bacteria</taxon>
        <taxon>Pseudomonadati</taxon>
        <taxon>Planctomycetota</taxon>
        <taxon>Planctomycetia</taxon>
        <taxon>Pirellulales</taxon>
        <taxon>Pirellulaceae</taxon>
        <taxon>Rhodopirellula</taxon>
    </lineage>
</organism>
<dbReference type="HOGENOM" id="CLU_2131558_0_0_0"/>